<feature type="coiled-coil region" evidence="7">
    <location>
        <begin position="36"/>
        <end position="77"/>
    </location>
</feature>
<dbReference type="EMBL" id="RCHU01000344">
    <property type="protein sequence ID" value="TKS06657.1"/>
    <property type="molecule type" value="Genomic_DNA"/>
</dbReference>
<comment type="caution">
    <text evidence="10">The sequence shown here is derived from an EMBL/GenBank/DDBJ whole genome shotgun (WGS) entry which is preliminary data.</text>
</comment>
<dbReference type="InterPro" id="IPR057135">
    <property type="entry name" value="At4g27190-like_LRR"/>
</dbReference>
<evidence type="ECO:0000256" key="7">
    <source>
        <dbReference type="SAM" id="Coils"/>
    </source>
</evidence>
<proteinExistence type="inferred from homology"/>
<evidence type="ECO:0000256" key="6">
    <source>
        <dbReference type="ARBA" id="ARBA00022840"/>
    </source>
</evidence>
<dbReference type="FunFam" id="1.10.10.10:FF:000322">
    <property type="entry name" value="Probable disease resistance protein At1g63360"/>
    <property type="match status" value="1"/>
</dbReference>
<evidence type="ECO:0000256" key="5">
    <source>
        <dbReference type="ARBA" id="ARBA00022821"/>
    </source>
</evidence>
<accession>A0A4U5QCN8</accession>
<keyword evidence="7" id="KW-0175">Coiled coil</keyword>
<dbReference type="Pfam" id="PF00931">
    <property type="entry name" value="NB-ARC"/>
    <property type="match status" value="1"/>
</dbReference>
<dbReference type="Gene3D" id="1.10.8.430">
    <property type="entry name" value="Helical domain of apoptotic protease-activating factors"/>
    <property type="match status" value="1"/>
</dbReference>
<evidence type="ECO:0000313" key="10">
    <source>
        <dbReference type="EMBL" id="TKS06657.1"/>
    </source>
</evidence>
<dbReference type="Pfam" id="PF23247">
    <property type="entry name" value="LRR_RPS2"/>
    <property type="match status" value="1"/>
</dbReference>
<feature type="domain" description="Disease resistance protein At4g27190-like leucine-rich repeats" evidence="9">
    <location>
        <begin position="778"/>
        <end position="913"/>
    </location>
</feature>
<organism evidence="10">
    <name type="scientific">Populus alba</name>
    <name type="common">White poplar</name>
    <dbReference type="NCBI Taxonomy" id="43335"/>
    <lineage>
        <taxon>Eukaryota</taxon>
        <taxon>Viridiplantae</taxon>
        <taxon>Streptophyta</taxon>
        <taxon>Embryophyta</taxon>
        <taxon>Tracheophyta</taxon>
        <taxon>Spermatophyta</taxon>
        <taxon>Magnoliopsida</taxon>
        <taxon>eudicotyledons</taxon>
        <taxon>Gunneridae</taxon>
        <taxon>Pentapetalae</taxon>
        <taxon>rosids</taxon>
        <taxon>fabids</taxon>
        <taxon>Malpighiales</taxon>
        <taxon>Salicaceae</taxon>
        <taxon>Saliceae</taxon>
        <taxon>Populus</taxon>
    </lineage>
</organism>
<dbReference type="Gene3D" id="3.40.50.300">
    <property type="entry name" value="P-loop containing nucleotide triphosphate hydrolases"/>
    <property type="match status" value="1"/>
</dbReference>
<feature type="domain" description="NB-ARC" evidence="8">
    <location>
        <begin position="160"/>
        <end position="320"/>
    </location>
</feature>
<sequence length="945" mass="108253">MAIESVGESIVSKIAELLVEPAIRQFRYMFCFNNFVQEFNEQKKNLALTLDRLQKAVEVAERNAEEIEKDVNKWLEDANNEIKGVNPLENETGKNGKCFTWCPNWIRQFKLSKALAKKTETLRNLEENSKKFPTVSHKAPLQDIEFLPSKGFTPSESSKEAFEQIMKALKDDSVNMIGLYGMGGVGKTTLVKEVGRRAKELRLFDEVLIATVSQNPNVTDIQDQMADSLGLRFDEKSKKGRADRLWQRLQGKKILIIVDDVWRVINLEEIGIPFGDAHRGCKILLTTRLKDICSYMECQQKVLLSLLSENEAWALFKINAGLHDEDSTLNTVAKKVARECKGLPIALVTVGRALRDKSAVEWEVASKELKNSQFQHMEQIDEQKNAYACLKLSYDYLKHEKTKLCFLLCCLFPEDYNIPIEDLTRYAVGYGLHQDAESIEDARERVYVEIKTLKACCMLLGTRREEYVKMHDLVRDVAIQIASSEKYGFVVKAGFGLKEWPMSNKSFEGCTVVSLMGNKLAELPEQLVCPQLKVLLLELDDDLNVPERFFEGMKAIEVLSLHGGCLSLQSLELSTNLQTLLLRRCECKDLNWLRKLQRLKILVFMWCDSIEELPDEIGELKELRLLDVTGCELLRRIPVNLIARLKKLEELLIGDESFKGWDVVGCDSTEGMNASLTELSSLSHLAVLSLKIPKVECIPRDFVFPRLLKYDIVLGDWYSELDKEYPTSTRLYLGDISATSLNAKTFEQLFPTVSHICFWRVKGLRNIVLSSDQMTSHGHGSQKDFLQRLEYVKVKECGDIRTLFPAKWRQALKNLRRVKTYDCKSLEEVFEFDEAEEGINEEKELPLLSSLTTLQLKDLPELKCIWKGPTRHVSLQSLIYLELLSLNKLTFIFTPSLAQSLIHLETLQIKQCDELKRLIREQDGGDREIIPESLRFPELQNSLYR</sequence>
<dbReference type="GO" id="GO:0006952">
    <property type="term" value="P:defense response"/>
    <property type="evidence" value="ECO:0007669"/>
    <property type="project" value="UniProtKB-KW"/>
</dbReference>
<dbReference type="Gene3D" id="1.10.10.10">
    <property type="entry name" value="Winged helix-like DNA-binding domain superfamily/Winged helix DNA-binding domain"/>
    <property type="match status" value="1"/>
</dbReference>
<dbReference type="AlphaFoldDB" id="A0A4U5QCN8"/>
<dbReference type="PANTHER" id="PTHR33463:SF135">
    <property type="entry name" value="RESISTANCE PROTEIN RPS2, PUTATIVE-RELATED"/>
    <property type="match status" value="1"/>
</dbReference>
<protein>
    <submittedName>
        <fullName evidence="10">Putative disease resistance protein</fullName>
    </submittedName>
</protein>
<dbReference type="FunFam" id="3.40.50.300:FF:001091">
    <property type="entry name" value="Probable disease resistance protein At1g61300"/>
    <property type="match status" value="1"/>
</dbReference>
<keyword evidence="5" id="KW-0611">Plant defense</keyword>
<dbReference type="InterPro" id="IPR002182">
    <property type="entry name" value="NB-ARC"/>
</dbReference>
<reference evidence="10" key="1">
    <citation type="submission" date="2018-10" db="EMBL/GenBank/DDBJ databases">
        <title>Population genomic analysis revealed the cold adaptation of white poplar.</title>
        <authorList>
            <person name="Liu Y.-J."/>
        </authorList>
    </citation>
    <scope>NUCLEOTIDE SEQUENCE [LARGE SCALE GENOMIC DNA]</scope>
    <source>
        <strain evidence="10">PAL-ZL1</strain>
    </source>
</reference>
<evidence type="ECO:0000256" key="3">
    <source>
        <dbReference type="ARBA" id="ARBA00022737"/>
    </source>
</evidence>
<dbReference type="PANTHER" id="PTHR33463">
    <property type="entry name" value="NB-ARC DOMAIN-CONTAINING PROTEIN-RELATED"/>
    <property type="match status" value="1"/>
</dbReference>
<dbReference type="InterPro" id="IPR050905">
    <property type="entry name" value="Plant_NBS-LRR"/>
</dbReference>
<dbReference type="PRINTS" id="PR00364">
    <property type="entry name" value="DISEASERSIST"/>
</dbReference>
<dbReference type="GO" id="GO:0043531">
    <property type="term" value="F:ADP binding"/>
    <property type="evidence" value="ECO:0007669"/>
    <property type="project" value="InterPro"/>
</dbReference>
<keyword evidence="2" id="KW-0433">Leucine-rich repeat</keyword>
<name>A0A4U5QCN8_POPAL</name>
<evidence type="ECO:0000256" key="4">
    <source>
        <dbReference type="ARBA" id="ARBA00022741"/>
    </source>
</evidence>
<evidence type="ECO:0000259" key="8">
    <source>
        <dbReference type="Pfam" id="PF00931"/>
    </source>
</evidence>
<comment type="similarity">
    <text evidence="1">Belongs to the disease resistance NB-LRR family.</text>
</comment>
<dbReference type="InterPro" id="IPR027417">
    <property type="entry name" value="P-loop_NTPase"/>
</dbReference>
<dbReference type="InterPro" id="IPR032675">
    <property type="entry name" value="LRR_dom_sf"/>
</dbReference>
<dbReference type="InterPro" id="IPR042197">
    <property type="entry name" value="Apaf_helical"/>
</dbReference>
<dbReference type="Gene3D" id="3.80.10.10">
    <property type="entry name" value="Ribonuclease Inhibitor"/>
    <property type="match status" value="2"/>
</dbReference>
<keyword evidence="3" id="KW-0677">Repeat</keyword>
<evidence type="ECO:0000256" key="1">
    <source>
        <dbReference type="ARBA" id="ARBA00008894"/>
    </source>
</evidence>
<dbReference type="InterPro" id="IPR036388">
    <property type="entry name" value="WH-like_DNA-bd_sf"/>
</dbReference>
<keyword evidence="6" id="KW-0067">ATP-binding</keyword>
<keyword evidence="4" id="KW-0547">Nucleotide-binding</keyword>
<gene>
    <name evidence="10" type="ORF">D5086_0000120970</name>
</gene>
<evidence type="ECO:0000259" key="9">
    <source>
        <dbReference type="Pfam" id="PF23247"/>
    </source>
</evidence>
<dbReference type="GO" id="GO:0005524">
    <property type="term" value="F:ATP binding"/>
    <property type="evidence" value="ECO:0007669"/>
    <property type="project" value="UniProtKB-KW"/>
</dbReference>
<dbReference type="SUPFAM" id="SSF52058">
    <property type="entry name" value="L domain-like"/>
    <property type="match status" value="1"/>
</dbReference>
<evidence type="ECO:0000256" key="2">
    <source>
        <dbReference type="ARBA" id="ARBA00022614"/>
    </source>
</evidence>
<dbReference type="SUPFAM" id="SSF52540">
    <property type="entry name" value="P-loop containing nucleoside triphosphate hydrolases"/>
    <property type="match status" value="1"/>
</dbReference>